<protein>
    <submittedName>
        <fullName evidence="1">Cytosine deaminase</fullName>
        <ecNumber evidence="1">3.5.4.1</ecNumber>
    </submittedName>
</protein>
<organism evidence="1 2">
    <name type="scientific">Tetragenococcus muriaticus PMC-11-5</name>
    <dbReference type="NCBI Taxonomy" id="1302649"/>
    <lineage>
        <taxon>Bacteria</taxon>
        <taxon>Bacillati</taxon>
        <taxon>Bacillota</taxon>
        <taxon>Bacilli</taxon>
        <taxon>Lactobacillales</taxon>
        <taxon>Enterococcaceae</taxon>
        <taxon>Tetragenococcus</taxon>
    </lineage>
</organism>
<sequence>MKLTKESHWQNKVTISHAFGLNDFIGNERKEFFQQLVDQQISVISSVPLNGVIPPLEELRQFGVDVSLGCDNVYDSWSPFGNGNVLEKLNRYAEIFNITTQDGLTDCLELVTGKKIVGDNLWLQEGDEATFTLVDSSCSAEFVARQSKVCSSYYKGKLVFSS</sequence>
<name>A0A091C328_9ENTE</name>
<dbReference type="Gene3D" id="3.20.20.140">
    <property type="entry name" value="Metal-dependent hydrolases"/>
    <property type="match status" value="1"/>
</dbReference>
<comment type="caution">
    <text evidence="1">The sequence shown here is derived from an EMBL/GenBank/DDBJ whole genome shotgun (WGS) entry which is preliminary data.</text>
</comment>
<dbReference type="SUPFAM" id="SSF51556">
    <property type="entry name" value="Metallo-dependent hydrolases"/>
    <property type="match status" value="1"/>
</dbReference>
<keyword evidence="1" id="KW-0378">Hydrolase</keyword>
<accession>A0A091C328</accession>
<proteinExistence type="predicted"/>
<reference evidence="1 2" key="1">
    <citation type="submission" date="2014-08" db="EMBL/GenBank/DDBJ databases">
        <title>Genome sequence of Tetragenococcus muriaticus.</title>
        <authorList>
            <person name="Chuea-nongthon C."/>
            <person name="Rodtong S."/>
            <person name="Yongsawatdigul J."/>
            <person name="Steele J.L."/>
            <person name="Liu X.-y."/>
            <person name="Speers J."/>
            <person name="Glasner J.D."/>
            <person name="Neeno-Eckwall E.C."/>
        </authorList>
    </citation>
    <scope>NUCLEOTIDE SEQUENCE [LARGE SCALE GENOMIC DNA]</scope>
    <source>
        <strain evidence="1 2">PMC-11-5</strain>
    </source>
</reference>
<dbReference type="EMBL" id="JPVU01000156">
    <property type="protein sequence ID" value="KFN91334.1"/>
    <property type="molecule type" value="Genomic_DNA"/>
</dbReference>
<dbReference type="PANTHER" id="PTHR32027">
    <property type="entry name" value="CYTOSINE DEAMINASE"/>
    <property type="match status" value="1"/>
</dbReference>
<dbReference type="PANTHER" id="PTHR32027:SF9">
    <property type="entry name" value="BLL3847 PROTEIN"/>
    <property type="match status" value="1"/>
</dbReference>
<dbReference type="InterPro" id="IPR052349">
    <property type="entry name" value="Metallo-hydrolase_Enzymes"/>
</dbReference>
<evidence type="ECO:0000313" key="1">
    <source>
        <dbReference type="EMBL" id="KFN91334.1"/>
    </source>
</evidence>
<gene>
    <name evidence="1" type="ORF">TMUPMC115_1456</name>
</gene>
<evidence type="ECO:0000313" key="2">
    <source>
        <dbReference type="Proteomes" id="UP000029380"/>
    </source>
</evidence>
<dbReference type="InterPro" id="IPR032466">
    <property type="entry name" value="Metal_Hydrolase"/>
</dbReference>
<dbReference type="EC" id="3.5.4.1" evidence="1"/>
<dbReference type="PATRIC" id="fig|1302649.3.peg.1460"/>
<dbReference type="AlphaFoldDB" id="A0A091C328"/>
<dbReference type="GO" id="GO:0004131">
    <property type="term" value="F:cytosine deaminase activity"/>
    <property type="evidence" value="ECO:0007669"/>
    <property type="project" value="UniProtKB-EC"/>
</dbReference>
<dbReference type="Proteomes" id="UP000029380">
    <property type="component" value="Unassembled WGS sequence"/>
</dbReference>